<keyword evidence="1" id="KW-0812">Transmembrane</keyword>
<dbReference type="OrthoDB" id="4715924at2"/>
<name>A0A6I6E4F0_9MICO</name>
<reference evidence="2 3" key="1">
    <citation type="submission" date="2018-09" db="EMBL/GenBank/DDBJ databases">
        <title>Whole genome sequencing of Microbacterium oryzae strain MB-10T.</title>
        <authorList>
            <person name="Das S.K."/>
        </authorList>
    </citation>
    <scope>NUCLEOTIDE SEQUENCE [LARGE SCALE GENOMIC DNA]</scope>
    <source>
        <strain evidence="2 3">MB-10</strain>
    </source>
</reference>
<dbReference type="RefSeq" id="WP_156241790.1">
    <property type="nucleotide sequence ID" value="NZ_BAAAZL010000001.1"/>
</dbReference>
<dbReference type="KEGG" id="moj:D7D94_06195"/>
<organism evidence="2 3">
    <name type="scientific">Microbacterium oryzae</name>
    <dbReference type="NCBI Taxonomy" id="743009"/>
    <lineage>
        <taxon>Bacteria</taxon>
        <taxon>Bacillati</taxon>
        <taxon>Actinomycetota</taxon>
        <taxon>Actinomycetes</taxon>
        <taxon>Micrococcales</taxon>
        <taxon>Microbacteriaceae</taxon>
        <taxon>Microbacterium</taxon>
    </lineage>
</organism>
<keyword evidence="3" id="KW-1185">Reference proteome</keyword>
<feature type="transmembrane region" description="Helical" evidence="1">
    <location>
        <begin position="227"/>
        <end position="248"/>
    </location>
</feature>
<evidence type="ECO:0000256" key="1">
    <source>
        <dbReference type="SAM" id="Phobius"/>
    </source>
</evidence>
<feature type="transmembrane region" description="Helical" evidence="1">
    <location>
        <begin position="77"/>
        <end position="97"/>
    </location>
</feature>
<feature type="transmembrane region" description="Helical" evidence="1">
    <location>
        <begin position="109"/>
        <end position="127"/>
    </location>
</feature>
<proteinExistence type="predicted"/>
<feature type="transmembrane region" description="Helical" evidence="1">
    <location>
        <begin position="29"/>
        <end position="46"/>
    </location>
</feature>
<dbReference type="AlphaFoldDB" id="A0A6I6E4F0"/>
<evidence type="ECO:0000313" key="3">
    <source>
        <dbReference type="Proteomes" id="UP000422989"/>
    </source>
</evidence>
<protein>
    <submittedName>
        <fullName evidence="2">Uncharacterized protein</fullName>
    </submittedName>
</protein>
<keyword evidence="1" id="KW-0472">Membrane</keyword>
<sequence>MELTGLVLAAIGGADLVRAGASHRVRGAGVTALLVVIVLAGAAVGADPVSSVLLALVPAAAALGWLATMRADDSPLGFLPVVLLGALALGAFAWSPATVDATVTWGDHGALPVAVVLLTLGGALFLLESSNRVVRTALRTEDVPADGDEAPGRRRLFGPRADADTVPARDVHTLRGGRLIGPLERLVLGGLLLAGAYPVVAALIAAKGIVRFPEISRDRDRGTQAEYFLVGSMVSWALALATTALVWLGSASLG</sequence>
<feature type="transmembrane region" description="Helical" evidence="1">
    <location>
        <begin position="53"/>
        <end position="71"/>
    </location>
</feature>
<dbReference type="Proteomes" id="UP000422989">
    <property type="component" value="Chromosome"/>
</dbReference>
<accession>A0A6I6E4F0</accession>
<dbReference type="EMBL" id="CP032550">
    <property type="protein sequence ID" value="QGU27300.1"/>
    <property type="molecule type" value="Genomic_DNA"/>
</dbReference>
<evidence type="ECO:0000313" key="2">
    <source>
        <dbReference type="EMBL" id="QGU27300.1"/>
    </source>
</evidence>
<keyword evidence="1" id="KW-1133">Transmembrane helix</keyword>
<gene>
    <name evidence="2" type="ORF">D7D94_06195</name>
</gene>